<dbReference type="AlphaFoldDB" id="A0A2H1KDM5"/>
<evidence type="ECO:0000256" key="1">
    <source>
        <dbReference type="SAM" id="MobiDB-lite"/>
    </source>
</evidence>
<feature type="region of interest" description="Disordered" evidence="1">
    <location>
        <begin position="477"/>
        <end position="508"/>
    </location>
</feature>
<name>A0A2H1KDM5_BRELN</name>
<protein>
    <submittedName>
        <fullName evidence="2">Uncharacterized protein</fullName>
    </submittedName>
</protein>
<reference evidence="2 3" key="1">
    <citation type="submission" date="2017-03" db="EMBL/GenBank/DDBJ databases">
        <authorList>
            <person name="Afonso C.L."/>
            <person name="Miller P.J."/>
            <person name="Scott M.A."/>
            <person name="Spackman E."/>
            <person name="Goraichik I."/>
            <person name="Dimitrov K.M."/>
            <person name="Suarez D.L."/>
            <person name="Swayne D.E."/>
        </authorList>
    </citation>
    <scope>NUCLEOTIDE SEQUENCE [LARGE SCALE GENOMIC DNA]</scope>
    <source>
        <strain evidence="2 3">ATCC 9172</strain>
    </source>
</reference>
<gene>
    <name evidence="2" type="ORF">BLIN9172_03078</name>
</gene>
<dbReference type="Proteomes" id="UP000234641">
    <property type="component" value="Unassembled WGS sequence"/>
</dbReference>
<accession>A0A2H1KDM5</accession>
<evidence type="ECO:0000313" key="3">
    <source>
        <dbReference type="Proteomes" id="UP000234641"/>
    </source>
</evidence>
<feature type="compositionally biased region" description="Basic residues" evidence="1">
    <location>
        <begin position="489"/>
        <end position="500"/>
    </location>
</feature>
<organism evidence="2 3">
    <name type="scientific">Brevibacterium linens ATCC 9172</name>
    <dbReference type="NCBI Taxonomy" id="1255617"/>
    <lineage>
        <taxon>Bacteria</taxon>
        <taxon>Bacillati</taxon>
        <taxon>Actinomycetota</taxon>
        <taxon>Actinomycetes</taxon>
        <taxon>Micrococcales</taxon>
        <taxon>Brevibacteriaceae</taxon>
        <taxon>Brevibacterium</taxon>
    </lineage>
</organism>
<evidence type="ECO:0000313" key="2">
    <source>
        <dbReference type="EMBL" id="SMX97935.1"/>
    </source>
</evidence>
<dbReference type="EMBL" id="FXYY01000027">
    <property type="protein sequence ID" value="SMX97935.1"/>
    <property type="molecule type" value="Genomic_DNA"/>
</dbReference>
<sequence length="616" mass="66559">MTRLDRFSEPFPPTGAIDASATKRALGKPKADFWDVLFKEAVQNSWDARTGDKIDFDAYVRSFSSAEQQVLRDQVFRDASGVANSGLRAALNSNDMTVLILQDRDTRGLGGPTDASAAISETVKSDFRNFIFDIGRDARREVGGGTYGLGKGILYSASSVSTCLVYSQYRDSGGQLNSRFIAASVSEQHEEEGYRFTGRQWWGRVDLSNGAKRVEPVEGEPARGLAIQLGIDLPQDVTGTSIGILLPREAGTNSAAESKAGIADALVRAMKRWAWPHMVETDGSSTISFGVFEDGIGKEVSIDNDPDYQPFAEAYRAILARQAQADSAVPFTLSVERTPTDSERAQTGWLALKNIYVSEARPAMNNRVALMRGPRFIVDYKSVKPPEHGMPRVGVFVADSDTEVERIFAMSEPVTHDNWKREHGRSKSRPIAWTLDSIDEATGPKSKLQAPNSQGEGAFGVSKVSRLLGSSLIGLSGSGAELSPTPSPSRKKVGGGRAKRATAQVDGPPKFVNADSELVLVEFPISVAVAKGVDMSDLLVRPQVRVMTEAGEDSSPESEDVQIRGWFAAGNEVSTDAKGILLSDTIDGADLWLRVAHSRDVAVSVRVGIESKKVAE</sequence>
<proteinExistence type="predicted"/>